<accession>X1IPU7</accession>
<proteinExistence type="predicted"/>
<comment type="caution">
    <text evidence="1">The sequence shown here is derived from an EMBL/GenBank/DDBJ whole genome shotgun (WGS) entry which is preliminary data.</text>
</comment>
<dbReference type="AlphaFoldDB" id="X1IPU7"/>
<name>X1IPU7_9ZZZZ</name>
<organism evidence="1">
    <name type="scientific">marine sediment metagenome</name>
    <dbReference type="NCBI Taxonomy" id="412755"/>
    <lineage>
        <taxon>unclassified sequences</taxon>
        <taxon>metagenomes</taxon>
        <taxon>ecological metagenomes</taxon>
    </lineage>
</organism>
<sequence length="52" mass="6057">NRSFLKNREIVESFNEEETQMILDNNFGSNQKLMTKLKKINRTDSLASHATN</sequence>
<gene>
    <name evidence="1" type="ORF">S03H2_53092</name>
</gene>
<feature type="non-terminal residue" evidence="1">
    <location>
        <position position="1"/>
    </location>
</feature>
<reference evidence="1" key="1">
    <citation type="journal article" date="2014" name="Front. Microbiol.">
        <title>High frequency of phylogenetically diverse reductive dehalogenase-homologous genes in deep subseafloor sedimentary metagenomes.</title>
        <authorList>
            <person name="Kawai M."/>
            <person name="Futagami T."/>
            <person name="Toyoda A."/>
            <person name="Takaki Y."/>
            <person name="Nishi S."/>
            <person name="Hori S."/>
            <person name="Arai W."/>
            <person name="Tsubouchi T."/>
            <person name="Morono Y."/>
            <person name="Uchiyama I."/>
            <person name="Ito T."/>
            <person name="Fujiyama A."/>
            <person name="Inagaki F."/>
            <person name="Takami H."/>
        </authorList>
    </citation>
    <scope>NUCLEOTIDE SEQUENCE</scope>
    <source>
        <strain evidence="1">Expedition CK06-06</strain>
    </source>
</reference>
<evidence type="ECO:0000313" key="1">
    <source>
        <dbReference type="EMBL" id="GAH71290.1"/>
    </source>
</evidence>
<dbReference type="EMBL" id="BARU01033774">
    <property type="protein sequence ID" value="GAH71290.1"/>
    <property type="molecule type" value="Genomic_DNA"/>
</dbReference>
<protein>
    <submittedName>
        <fullName evidence="1">Uncharacterized protein</fullName>
    </submittedName>
</protein>